<keyword evidence="2 5" id="KW-0808">Transferase</keyword>
<dbReference type="EC" id="2.1.1.177" evidence="5"/>
<dbReference type="EMBL" id="CP060394">
    <property type="protein sequence ID" value="QNI31523.1"/>
    <property type="molecule type" value="Genomic_DNA"/>
</dbReference>
<dbReference type="HAMAP" id="MF_00658">
    <property type="entry name" value="23SrRNA_methyltr_H"/>
    <property type="match status" value="1"/>
</dbReference>
<dbReference type="PANTHER" id="PTHR33603">
    <property type="entry name" value="METHYLTRANSFERASE"/>
    <property type="match status" value="1"/>
</dbReference>
<keyword evidence="3 5" id="KW-0949">S-adenosyl-L-methionine</keyword>
<dbReference type="GO" id="GO:0070038">
    <property type="term" value="F:rRNA (pseudouridine-N3-)-methyltransferase activity"/>
    <property type="evidence" value="ECO:0007669"/>
    <property type="project" value="UniProtKB-UniRule"/>
</dbReference>
<evidence type="ECO:0000256" key="1">
    <source>
        <dbReference type="ARBA" id="ARBA00022603"/>
    </source>
</evidence>
<dbReference type="RefSeq" id="WP_186742230.1">
    <property type="nucleotide sequence ID" value="NZ_CP060394.1"/>
</dbReference>
<evidence type="ECO:0000256" key="3">
    <source>
        <dbReference type="ARBA" id="ARBA00022691"/>
    </source>
</evidence>
<dbReference type="PANTHER" id="PTHR33603:SF1">
    <property type="entry name" value="RIBOSOMAL RNA LARGE SUBUNIT METHYLTRANSFERASE H"/>
    <property type="match status" value="1"/>
</dbReference>
<evidence type="ECO:0000313" key="7">
    <source>
        <dbReference type="Proteomes" id="UP000515312"/>
    </source>
</evidence>
<dbReference type="SUPFAM" id="SSF75217">
    <property type="entry name" value="alpha/beta knot"/>
    <property type="match status" value="1"/>
</dbReference>
<reference evidence="6 7" key="1">
    <citation type="submission" date="2020-08" db="EMBL/GenBank/DDBJ databases">
        <title>Edaphobacter telluris sp. nov. and Acidobacterium dinghuensis sp. nov., two acidobacteria isolated from forest soil.</title>
        <authorList>
            <person name="Fu J."/>
            <person name="Qiu L."/>
        </authorList>
    </citation>
    <scope>NUCLEOTIDE SEQUENCE [LARGE SCALE GENOMIC DNA]</scope>
    <source>
        <strain evidence="6">4Y35</strain>
    </source>
</reference>
<evidence type="ECO:0000256" key="2">
    <source>
        <dbReference type="ARBA" id="ARBA00022679"/>
    </source>
</evidence>
<keyword evidence="7" id="KW-1185">Reference proteome</keyword>
<dbReference type="Gene3D" id="3.40.1280.10">
    <property type="match status" value="1"/>
</dbReference>
<name>A0A7G8BG53_9BACT</name>
<feature type="binding site" evidence="5">
    <location>
        <position position="57"/>
    </location>
    <ligand>
        <name>S-adenosyl-L-methionine</name>
        <dbReference type="ChEBI" id="CHEBI:59789"/>
    </ligand>
</feature>
<comment type="function">
    <text evidence="5">Specifically methylates the pseudouridine at position 1915 (m3Psi1915) in 23S rRNA.</text>
</comment>
<comment type="subunit">
    <text evidence="5">Homodimer.</text>
</comment>
<evidence type="ECO:0000256" key="4">
    <source>
        <dbReference type="ARBA" id="ARBA00038303"/>
    </source>
</evidence>
<keyword evidence="1 5" id="KW-0489">Methyltransferase</keyword>
<dbReference type="KEGG" id="adin:H7849_20980"/>
<proteinExistence type="inferred from homology"/>
<protein>
    <recommendedName>
        <fullName evidence="5">Ribosomal RNA large subunit methyltransferase H</fullName>
        <ecNumber evidence="5">2.1.1.177</ecNumber>
    </recommendedName>
    <alternativeName>
        <fullName evidence="5">23S rRNA (pseudouridine1915-N3)-methyltransferase</fullName>
    </alternativeName>
    <alternativeName>
        <fullName evidence="5">23S rRNA m3Psi1915 methyltransferase</fullName>
    </alternativeName>
    <alternativeName>
        <fullName evidence="5">rRNA (pseudouridine-N3-)-methyltransferase RlmH</fullName>
    </alternativeName>
</protein>
<dbReference type="AlphaFoldDB" id="A0A7G8BG53"/>
<comment type="similarity">
    <text evidence="4 5">Belongs to the RNA methyltransferase RlmH family.</text>
</comment>
<accession>A0A7G8BG53</accession>
<feature type="binding site" evidence="5">
    <location>
        <position position="89"/>
    </location>
    <ligand>
        <name>S-adenosyl-L-methionine</name>
        <dbReference type="ChEBI" id="CHEBI:59789"/>
    </ligand>
</feature>
<organism evidence="6 7">
    <name type="scientific">Alloacidobacterium dinghuense</name>
    <dbReference type="NCBI Taxonomy" id="2763107"/>
    <lineage>
        <taxon>Bacteria</taxon>
        <taxon>Pseudomonadati</taxon>
        <taxon>Acidobacteriota</taxon>
        <taxon>Terriglobia</taxon>
        <taxon>Terriglobales</taxon>
        <taxon>Acidobacteriaceae</taxon>
        <taxon>Alloacidobacterium</taxon>
    </lineage>
</organism>
<dbReference type="InterPro" id="IPR003742">
    <property type="entry name" value="RlmH-like"/>
</dbReference>
<dbReference type="GO" id="GO:0005737">
    <property type="term" value="C:cytoplasm"/>
    <property type="evidence" value="ECO:0007669"/>
    <property type="project" value="UniProtKB-SubCell"/>
</dbReference>
<dbReference type="Proteomes" id="UP000515312">
    <property type="component" value="Chromosome"/>
</dbReference>
<keyword evidence="5" id="KW-0698">rRNA processing</keyword>
<feature type="binding site" evidence="5">
    <location>
        <begin position="108"/>
        <end position="113"/>
    </location>
    <ligand>
        <name>S-adenosyl-L-methionine</name>
        <dbReference type="ChEBI" id="CHEBI:59789"/>
    </ligand>
</feature>
<dbReference type="InterPro" id="IPR029026">
    <property type="entry name" value="tRNA_m1G_MTases_N"/>
</dbReference>
<evidence type="ECO:0000256" key="5">
    <source>
        <dbReference type="HAMAP-Rule" id="MF_00658"/>
    </source>
</evidence>
<dbReference type="InterPro" id="IPR029028">
    <property type="entry name" value="Alpha/beta_knot_MTases"/>
</dbReference>
<comment type="subcellular location">
    <subcellularLocation>
        <location evidence="5">Cytoplasm</location>
    </subcellularLocation>
</comment>
<evidence type="ECO:0000313" key="6">
    <source>
        <dbReference type="EMBL" id="QNI31523.1"/>
    </source>
</evidence>
<comment type="catalytic activity">
    <reaction evidence="5">
        <text>pseudouridine(1915) in 23S rRNA + S-adenosyl-L-methionine = N(3)-methylpseudouridine(1915) in 23S rRNA + S-adenosyl-L-homocysteine + H(+)</text>
        <dbReference type="Rhea" id="RHEA:42752"/>
        <dbReference type="Rhea" id="RHEA-COMP:10221"/>
        <dbReference type="Rhea" id="RHEA-COMP:10222"/>
        <dbReference type="ChEBI" id="CHEBI:15378"/>
        <dbReference type="ChEBI" id="CHEBI:57856"/>
        <dbReference type="ChEBI" id="CHEBI:59789"/>
        <dbReference type="ChEBI" id="CHEBI:65314"/>
        <dbReference type="ChEBI" id="CHEBI:74486"/>
        <dbReference type="EC" id="2.1.1.177"/>
    </reaction>
</comment>
<dbReference type="Pfam" id="PF02590">
    <property type="entry name" value="SPOUT_MTase"/>
    <property type="match status" value="1"/>
</dbReference>
<dbReference type="CDD" id="cd18081">
    <property type="entry name" value="RlmH-like"/>
    <property type="match status" value="1"/>
</dbReference>
<sequence length="142" mass="15833">MIKRGPGESDFTSALKTYAKRIGNYAAVEIPVYASESAFLQTLSRHRSRTVPYLVLLDSRGKQFASEQFAELLGKQRDQGQQKIVFAIGPADGWSDDARRQANLLLSLGTMTLPHELARVVLSEQLYRAFTILSGHPYHTGH</sequence>
<keyword evidence="5" id="KW-0963">Cytoplasm</keyword>
<gene>
    <name evidence="5" type="primary">rlmH</name>
    <name evidence="6" type="ORF">H7849_20980</name>
</gene>